<protein>
    <submittedName>
        <fullName evidence="2">Beta-lactamase-like protein</fullName>
    </submittedName>
</protein>
<reference evidence="3" key="1">
    <citation type="submission" date="2015-06" db="EMBL/GenBank/DDBJ databases">
        <title>Comparative genomics of Burkholderia leaf nodule symbionts.</title>
        <authorList>
            <person name="Carlier A."/>
            <person name="Eberl L."/>
            <person name="Pinto-Carbo M."/>
        </authorList>
    </citation>
    <scope>NUCLEOTIDE SEQUENCE [LARGE SCALE GENOMIC DNA]</scope>
    <source>
        <strain evidence="3">UZHbot4</strain>
    </source>
</reference>
<proteinExistence type="predicted"/>
<dbReference type="PATRIC" id="fig|242163.4.peg.4175"/>
<name>A0A0L0M3V2_9BURK</name>
<keyword evidence="3" id="KW-1185">Reference proteome</keyword>
<dbReference type="InterPro" id="IPR050855">
    <property type="entry name" value="NDM-1-like"/>
</dbReference>
<feature type="domain" description="Metallo-beta-lactamase" evidence="1">
    <location>
        <begin position="17"/>
        <end position="177"/>
    </location>
</feature>
<sequence>MTRLPASMTVFERGWLSSNNVLFADADRATLIDTGYFSHAPQTLALVRNALGARPLDVIVNTHLHSDHCGGNALLQQTYACDTLIPVSEAAAVRDWNEDALTFRATGQQCERFAFTGTLENGMTLALGGCVWNVLSAPGHDPHSLMLHCPETRVLISVDALWENGFGVIFPELGPVHI</sequence>
<dbReference type="EMBL" id="LFJJ01000296">
    <property type="protein sequence ID" value="KND56950.1"/>
    <property type="molecule type" value="Genomic_DNA"/>
</dbReference>
<dbReference type="InterPro" id="IPR036866">
    <property type="entry name" value="RibonucZ/Hydroxyglut_hydro"/>
</dbReference>
<accession>A0A0L0M3V2</accession>
<dbReference type="Pfam" id="PF00753">
    <property type="entry name" value="Lactamase_B"/>
    <property type="match status" value="1"/>
</dbReference>
<gene>
    <name evidence="2" type="ORF">BVER_02718</name>
</gene>
<dbReference type="PANTHER" id="PTHR42951">
    <property type="entry name" value="METALLO-BETA-LACTAMASE DOMAIN-CONTAINING"/>
    <property type="match status" value="1"/>
</dbReference>
<evidence type="ECO:0000313" key="2">
    <source>
        <dbReference type="EMBL" id="KND56950.1"/>
    </source>
</evidence>
<dbReference type="InterPro" id="IPR001279">
    <property type="entry name" value="Metallo-B-lactamas"/>
</dbReference>
<evidence type="ECO:0000259" key="1">
    <source>
        <dbReference type="SMART" id="SM00849"/>
    </source>
</evidence>
<dbReference type="AlphaFoldDB" id="A0A0L0M3V2"/>
<dbReference type="Proteomes" id="UP000036959">
    <property type="component" value="Unassembled WGS sequence"/>
</dbReference>
<organism evidence="2 3">
    <name type="scientific">Candidatus Burkholderia verschuerenii</name>
    <dbReference type="NCBI Taxonomy" id="242163"/>
    <lineage>
        <taxon>Bacteria</taxon>
        <taxon>Pseudomonadati</taxon>
        <taxon>Pseudomonadota</taxon>
        <taxon>Betaproteobacteria</taxon>
        <taxon>Burkholderiales</taxon>
        <taxon>Burkholderiaceae</taxon>
        <taxon>Burkholderia</taxon>
    </lineage>
</organism>
<dbReference type="CDD" id="cd06262">
    <property type="entry name" value="metallo-hydrolase-like_MBL-fold"/>
    <property type="match status" value="1"/>
</dbReference>
<dbReference type="Gene3D" id="3.60.15.10">
    <property type="entry name" value="Ribonuclease Z/Hydroxyacylglutathione hydrolase-like"/>
    <property type="match status" value="1"/>
</dbReference>
<evidence type="ECO:0000313" key="3">
    <source>
        <dbReference type="Proteomes" id="UP000036959"/>
    </source>
</evidence>
<comment type="caution">
    <text evidence="2">The sequence shown here is derived from an EMBL/GenBank/DDBJ whole genome shotgun (WGS) entry which is preliminary data.</text>
</comment>
<dbReference type="SUPFAM" id="SSF56281">
    <property type="entry name" value="Metallo-hydrolase/oxidoreductase"/>
    <property type="match status" value="1"/>
</dbReference>
<dbReference type="SMART" id="SM00849">
    <property type="entry name" value="Lactamase_B"/>
    <property type="match status" value="1"/>
</dbReference>